<protein>
    <submittedName>
        <fullName evidence="2">Glycosyl hydrolase</fullName>
    </submittedName>
</protein>
<keyword evidence="1" id="KW-0732">Signal</keyword>
<dbReference type="RefSeq" id="XP_060298803.1">
    <property type="nucleotide sequence ID" value="XM_060437439.1"/>
</dbReference>
<dbReference type="SUPFAM" id="SSF48208">
    <property type="entry name" value="Six-hairpin glycosidases"/>
    <property type="match status" value="1"/>
</dbReference>
<keyword evidence="3" id="KW-1185">Reference proteome</keyword>
<dbReference type="PANTHER" id="PTHR47791:SF3">
    <property type="entry name" value="MEIOTICALLY UP-REGULATED GENE 191 PROTEIN"/>
    <property type="match status" value="1"/>
</dbReference>
<comment type="caution">
    <text evidence="2">The sequence shown here is derived from an EMBL/GenBank/DDBJ whole genome shotgun (WGS) entry which is preliminary data.</text>
</comment>
<feature type="chain" id="PRO_5041393200" evidence="1">
    <location>
        <begin position="30"/>
        <end position="399"/>
    </location>
</feature>
<gene>
    <name evidence="2" type="ORF">B0T26DRAFT_642421</name>
</gene>
<dbReference type="Gene3D" id="1.50.10.20">
    <property type="match status" value="1"/>
</dbReference>
<dbReference type="GeneID" id="85320709"/>
<dbReference type="Pfam" id="PF03663">
    <property type="entry name" value="Glyco_hydro_76"/>
    <property type="match status" value="1"/>
</dbReference>
<evidence type="ECO:0000256" key="1">
    <source>
        <dbReference type="SAM" id="SignalP"/>
    </source>
</evidence>
<dbReference type="Proteomes" id="UP001172101">
    <property type="component" value="Unassembled WGS sequence"/>
</dbReference>
<dbReference type="AlphaFoldDB" id="A0AA40AVU6"/>
<evidence type="ECO:0000313" key="2">
    <source>
        <dbReference type="EMBL" id="KAK0722879.1"/>
    </source>
</evidence>
<dbReference type="GO" id="GO:0016787">
    <property type="term" value="F:hydrolase activity"/>
    <property type="evidence" value="ECO:0007669"/>
    <property type="project" value="UniProtKB-KW"/>
</dbReference>
<proteinExistence type="predicted"/>
<feature type="signal peptide" evidence="1">
    <location>
        <begin position="1"/>
        <end position="29"/>
    </location>
</feature>
<organism evidence="2 3">
    <name type="scientific">Lasiosphaeria miniovina</name>
    <dbReference type="NCBI Taxonomy" id="1954250"/>
    <lineage>
        <taxon>Eukaryota</taxon>
        <taxon>Fungi</taxon>
        <taxon>Dikarya</taxon>
        <taxon>Ascomycota</taxon>
        <taxon>Pezizomycotina</taxon>
        <taxon>Sordariomycetes</taxon>
        <taxon>Sordariomycetidae</taxon>
        <taxon>Sordariales</taxon>
        <taxon>Lasiosphaeriaceae</taxon>
        <taxon>Lasiosphaeria</taxon>
    </lineage>
</organism>
<dbReference type="GO" id="GO:0005975">
    <property type="term" value="P:carbohydrate metabolic process"/>
    <property type="evidence" value="ECO:0007669"/>
    <property type="project" value="InterPro"/>
</dbReference>
<dbReference type="PANTHER" id="PTHR47791">
    <property type="entry name" value="MEIOTICALLY UP-REGULATED GENE 191 PROTEIN"/>
    <property type="match status" value="1"/>
</dbReference>
<dbReference type="InterPro" id="IPR053169">
    <property type="entry name" value="MUG_Protein"/>
</dbReference>
<name>A0AA40AVU6_9PEZI</name>
<reference evidence="2" key="1">
    <citation type="submission" date="2023-06" db="EMBL/GenBank/DDBJ databases">
        <title>Genome-scale phylogeny and comparative genomics of the fungal order Sordariales.</title>
        <authorList>
            <consortium name="Lawrence Berkeley National Laboratory"/>
            <person name="Hensen N."/>
            <person name="Bonometti L."/>
            <person name="Westerberg I."/>
            <person name="Brannstrom I.O."/>
            <person name="Guillou S."/>
            <person name="Cros-Aarteil S."/>
            <person name="Calhoun S."/>
            <person name="Haridas S."/>
            <person name="Kuo A."/>
            <person name="Mondo S."/>
            <person name="Pangilinan J."/>
            <person name="Riley R."/>
            <person name="LaButti K."/>
            <person name="Andreopoulos B."/>
            <person name="Lipzen A."/>
            <person name="Chen C."/>
            <person name="Yanf M."/>
            <person name="Daum C."/>
            <person name="Ng V."/>
            <person name="Clum A."/>
            <person name="Steindorff A."/>
            <person name="Ohm R."/>
            <person name="Martin F."/>
            <person name="Silar P."/>
            <person name="Natvig D."/>
            <person name="Lalanne C."/>
            <person name="Gautier V."/>
            <person name="Ament-velasquez S.L."/>
            <person name="Kruys A."/>
            <person name="Hutchinson M.I."/>
            <person name="Powell A.J."/>
            <person name="Barry K."/>
            <person name="Miller A.N."/>
            <person name="Grigoriev I.V."/>
            <person name="Debuchy R."/>
            <person name="Gladieux P."/>
            <person name="Thoren M.H."/>
            <person name="Johannesson H."/>
        </authorList>
    </citation>
    <scope>NUCLEOTIDE SEQUENCE</scope>
    <source>
        <strain evidence="2">SMH2392-1A</strain>
    </source>
</reference>
<evidence type="ECO:0000313" key="3">
    <source>
        <dbReference type="Proteomes" id="UP001172101"/>
    </source>
</evidence>
<dbReference type="InterPro" id="IPR008928">
    <property type="entry name" value="6-hairpin_glycosidase_sf"/>
</dbReference>
<dbReference type="EMBL" id="JAUIRO010000003">
    <property type="protein sequence ID" value="KAK0722879.1"/>
    <property type="molecule type" value="Genomic_DNA"/>
</dbReference>
<sequence>MRTSLAASVGGLLAIWGFQGLVAHAHAHAQSPLQARLDGHDASDAASLCSRDFLGARAGLNASEASKAAIESMNKSFYNKTAGRWTVTDAWWLSGVALQDLLEYMYRTGSRDYLHQAKHIIEKQKEPLPWWPEGDGYFRADSTDDTGWWALAMIRMFDITKDQQYLNISILDEAYMYSYWTNTNCGGGMYVDIRAETYKNAIANELYMKLAASLHNRIPGDTEYLAKAETAYNWFMASGMINGDNLINDGLAENSAGVCYNNALPIWTYNQGVVLGASVELYIATQNQSYVVEARKIADAVLSSGAMTQDGVLTEPCEAADTCNNDQQIFKGIFAYNLAELNSVLSDSPYTAYLTQNAQTAWSSDRNSKDLYDVSWAGPFRNSTIAKQASAVGLLVSLL</sequence>
<keyword evidence="2" id="KW-0378">Hydrolase</keyword>
<dbReference type="InterPro" id="IPR005198">
    <property type="entry name" value="Glyco_hydro_76"/>
</dbReference>
<accession>A0AA40AVU6</accession>